<feature type="compositionally biased region" description="Basic and acidic residues" evidence="2">
    <location>
        <begin position="626"/>
        <end position="642"/>
    </location>
</feature>
<feature type="compositionally biased region" description="Polar residues" evidence="2">
    <location>
        <begin position="528"/>
        <end position="544"/>
    </location>
</feature>
<feature type="compositionally biased region" description="Basic and acidic residues" evidence="2">
    <location>
        <begin position="346"/>
        <end position="356"/>
    </location>
</feature>
<reference evidence="3" key="2">
    <citation type="submission" date="2023-05" db="EMBL/GenBank/DDBJ databases">
        <authorList>
            <consortium name="Lawrence Berkeley National Laboratory"/>
            <person name="Steindorff A."/>
            <person name="Hensen N."/>
            <person name="Bonometti L."/>
            <person name="Westerberg I."/>
            <person name="Brannstrom I.O."/>
            <person name="Guillou S."/>
            <person name="Cros-Aarteil S."/>
            <person name="Calhoun S."/>
            <person name="Haridas S."/>
            <person name="Kuo A."/>
            <person name="Mondo S."/>
            <person name="Pangilinan J."/>
            <person name="Riley R."/>
            <person name="Labutti K."/>
            <person name="Andreopoulos B."/>
            <person name="Lipzen A."/>
            <person name="Chen C."/>
            <person name="Yanf M."/>
            <person name="Daum C."/>
            <person name="Ng V."/>
            <person name="Clum A."/>
            <person name="Ohm R."/>
            <person name="Martin F."/>
            <person name="Silar P."/>
            <person name="Natvig D."/>
            <person name="Lalanne C."/>
            <person name="Gautier V."/>
            <person name="Ament-Velasquez S.L."/>
            <person name="Kruys A."/>
            <person name="Hutchinson M.I."/>
            <person name="Powell A.J."/>
            <person name="Barry K."/>
            <person name="Miller A.N."/>
            <person name="Grigoriev I.V."/>
            <person name="Debuchy R."/>
            <person name="Gladieux P."/>
            <person name="Thoren M.H."/>
            <person name="Johannesson H."/>
        </authorList>
    </citation>
    <scope>NUCLEOTIDE SEQUENCE</scope>
    <source>
        <strain evidence="3">CBS 757.83</strain>
    </source>
</reference>
<feature type="coiled-coil region" evidence="1">
    <location>
        <begin position="406"/>
        <end position="524"/>
    </location>
</feature>
<feature type="compositionally biased region" description="Polar residues" evidence="2">
    <location>
        <begin position="550"/>
        <end position="563"/>
    </location>
</feature>
<dbReference type="AlphaFoldDB" id="A0AAN6QDA4"/>
<evidence type="ECO:0000313" key="4">
    <source>
        <dbReference type="Proteomes" id="UP001305647"/>
    </source>
</evidence>
<dbReference type="Gene3D" id="1.20.5.340">
    <property type="match status" value="1"/>
</dbReference>
<evidence type="ECO:0000256" key="1">
    <source>
        <dbReference type="SAM" id="Coils"/>
    </source>
</evidence>
<comment type="caution">
    <text evidence="3">The sequence shown here is derived from an EMBL/GenBank/DDBJ whole genome shotgun (WGS) entry which is preliminary data.</text>
</comment>
<feature type="region of interest" description="Disordered" evidence="2">
    <location>
        <begin position="273"/>
        <end position="310"/>
    </location>
</feature>
<accession>A0AAN6QDA4</accession>
<organism evidence="3 4">
    <name type="scientific">Parathielavia hyrcaniae</name>
    <dbReference type="NCBI Taxonomy" id="113614"/>
    <lineage>
        <taxon>Eukaryota</taxon>
        <taxon>Fungi</taxon>
        <taxon>Dikarya</taxon>
        <taxon>Ascomycota</taxon>
        <taxon>Pezizomycotina</taxon>
        <taxon>Sordariomycetes</taxon>
        <taxon>Sordariomycetidae</taxon>
        <taxon>Sordariales</taxon>
        <taxon>Chaetomiaceae</taxon>
        <taxon>Parathielavia</taxon>
    </lineage>
</organism>
<keyword evidence="4" id="KW-1185">Reference proteome</keyword>
<keyword evidence="1" id="KW-0175">Coiled coil</keyword>
<reference evidence="3" key="1">
    <citation type="journal article" date="2023" name="Mol. Phylogenet. Evol.">
        <title>Genome-scale phylogeny and comparative genomics of the fungal order Sordariales.</title>
        <authorList>
            <person name="Hensen N."/>
            <person name="Bonometti L."/>
            <person name="Westerberg I."/>
            <person name="Brannstrom I.O."/>
            <person name="Guillou S."/>
            <person name="Cros-Aarteil S."/>
            <person name="Calhoun S."/>
            <person name="Haridas S."/>
            <person name="Kuo A."/>
            <person name="Mondo S."/>
            <person name="Pangilinan J."/>
            <person name="Riley R."/>
            <person name="LaButti K."/>
            <person name="Andreopoulos B."/>
            <person name="Lipzen A."/>
            <person name="Chen C."/>
            <person name="Yan M."/>
            <person name="Daum C."/>
            <person name="Ng V."/>
            <person name="Clum A."/>
            <person name="Steindorff A."/>
            <person name="Ohm R.A."/>
            <person name="Martin F."/>
            <person name="Silar P."/>
            <person name="Natvig D.O."/>
            <person name="Lalanne C."/>
            <person name="Gautier V."/>
            <person name="Ament-Velasquez S.L."/>
            <person name="Kruys A."/>
            <person name="Hutchinson M.I."/>
            <person name="Powell A.J."/>
            <person name="Barry K."/>
            <person name="Miller A.N."/>
            <person name="Grigoriev I.V."/>
            <person name="Debuchy R."/>
            <person name="Gladieux P."/>
            <person name="Hiltunen Thoren M."/>
            <person name="Johannesson H."/>
        </authorList>
    </citation>
    <scope>NUCLEOTIDE SEQUENCE</scope>
    <source>
        <strain evidence="3">CBS 757.83</strain>
    </source>
</reference>
<name>A0AAN6QDA4_9PEZI</name>
<evidence type="ECO:0000313" key="3">
    <source>
        <dbReference type="EMBL" id="KAK4106145.1"/>
    </source>
</evidence>
<feature type="region of interest" description="Disordered" evidence="2">
    <location>
        <begin position="524"/>
        <end position="675"/>
    </location>
</feature>
<gene>
    <name evidence="3" type="ORF">N658DRAFT_8218</name>
</gene>
<proteinExistence type="predicted"/>
<feature type="region of interest" description="Disordered" evidence="2">
    <location>
        <begin position="337"/>
        <end position="388"/>
    </location>
</feature>
<protein>
    <submittedName>
        <fullName evidence="3">Uncharacterized protein</fullName>
    </submittedName>
</protein>
<evidence type="ECO:0000256" key="2">
    <source>
        <dbReference type="SAM" id="MobiDB-lite"/>
    </source>
</evidence>
<dbReference type="Proteomes" id="UP001305647">
    <property type="component" value="Unassembled WGS sequence"/>
</dbReference>
<dbReference type="EMBL" id="MU863624">
    <property type="protein sequence ID" value="KAK4106145.1"/>
    <property type="molecule type" value="Genomic_DNA"/>
</dbReference>
<sequence length="675" mass="75912">MKGEERKGCLRNFFVHKAADLLSIQLKVSKETEATPPLPTISLAPLTTRWIPTQYNMATTAEESPSTKSIALLALQEDRQATVGPMAEREAKKRRLRELRETNSCVKTIVNHMGKHYRTRDPPPWLDLRAVAAQLMRSQRPNSNHAAWRSLRDSCTRIELWMSGHESWEDAVKGSKMPHIGTRSEIKVTEFIEGNYACVPKTIKRALAQIKLDFLLDSHPPSQDEMPNYWKGAKIDDPQWRSRYMEKGGHSHHIPFVDDLTDLVLSVVCHRGRSEGEQQEDSDGPEPFSPEATAQIGATRDPGETDRCDAGTWKNEVQATMSRIAVTVTEALAAEQTKLLGKRRRQESERDQDQNKRQRAAKPSSYPPDIMNTIEESDDNPPPEPSVIRASTVRDHEQLRGRRSGYKKLKKDFEELATRCSNLEGSRKKLEEEIEHLTKQQKDMRHGHGAGEQDQGRIAQKCDGLETQIKTLEVRCTATTDDVRRLEDKGSQTAAQCSALEDENKLLRSQIVSLITRVEALEQAKPAQHTQSGPAQDSSSQHKTAYQAASVRSRQHSTAQVSHSPEDDGQDASAPTPAASHWQSTGAVKHEATSGRTTSTWPGGPYKRSGSRFPRVLDMPTFEPDWDPKQEVYGRHVREYTRPPRLTSRPDSVSAAKSPLASYPRPRYCPQLQSQ</sequence>